<dbReference type="PIRSF" id="PIRSF000124">
    <property type="entry name" value="UDPglc_GDPman_dh"/>
    <property type="match status" value="1"/>
</dbReference>
<dbReference type="InterPro" id="IPR008927">
    <property type="entry name" value="6-PGluconate_DH-like_C_sf"/>
</dbReference>
<keyword evidence="6 10" id="KW-0520">NAD</keyword>
<evidence type="ECO:0000259" key="11">
    <source>
        <dbReference type="SMART" id="SM00984"/>
    </source>
</evidence>
<dbReference type="InterPro" id="IPR036220">
    <property type="entry name" value="UDP-Glc/GDP-Man_DH_C_sf"/>
</dbReference>
<name>A0A2W4ZG22_9BACT</name>
<dbReference type="GO" id="GO:0051287">
    <property type="term" value="F:NAD binding"/>
    <property type="evidence" value="ECO:0007669"/>
    <property type="project" value="InterPro"/>
</dbReference>
<feature type="active site" description="Nucleophile" evidence="8">
    <location>
        <position position="212"/>
    </location>
</feature>
<dbReference type="PANTHER" id="PTHR43750">
    <property type="entry name" value="UDP-GLUCOSE 6-DEHYDROGENASE TUAD"/>
    <property type="match status" value="1"/>
</dbReference>
<dbReference type="Pfam" id="PF03721">
    <property type="entry name" value="UDPG_MGDP_dh_N"/>
    <property type="match status" value="1"/>
</dbReference>
<protein>
    <recommendedName>
        <fullName evidence="4">UDP-glucose 6-dehydrogenase</fullName>
        <ecNumber evidence="3">1.1.1.22</ecNumber>
    </recommendedName>
</protein>
<keyword evidence="5" id="KW-0560">Oxidoreductase</keyword>
<feature type="binding site" evidence="9">
    <location>
        <position position="209"/>
    </location>
    <ligand>
        <name>substrate</name>
    </ligand>
</feature>
<dbReference type="EC" id="1.1.1.22" evidence="3"/>
<dbReference type="Gene3D" id="3.40.50.720">
    <property type="entry name" value="NAD(P)-binding Rossmann-like Domain"/>
    <property type="match status" value="2"/>
</dbReference>
<feature type="binding site" evidence="10">
    <location>
        <position position="104"/>
    </location>
    <ligand>
        <name>NAD(+)</name>
        <dbReference type="ChEBI" id="CHEBI:57540"/>
    </ligand>
</feature>
<reference evidence="12 13" key="1">
    <citation type="submission" date="2017-08" db="EMBL/GenBank/DDBJ databases">
        <title>Infants hospitalized years apart are colonized by the same room-sourced microbial strains.</title>
        <authorList>
            <person name="Brooks B."/>
            <person name="Olm M.R."/>
            <person name="Firek B.A."/>
            <person name="Baker R."/>
            <person name="Thomas B.C."/>
            <person name="Morowitz M.J."/>
            <person name="Banfield J.F."/>
        </authorList>
    </citation>
    <scope>NUCLEOTIDE SEQUENCE [LARGE SCALE GENOMIC DNA]</scope>
    <source>
        <strain evidence="12">S2_018_000_R2_104</strain>
    </source>
</reference>
<evidence type="ECO:0000256" key="9">
    <source>
        <dbReference type="PIRSR" id="PIRSR500134-2"/>
    </source>
</evidence>
<dbReference type="AlphaFoldDB" id="A0A2W4ZG22"/>
<dbReference type="UniPathway" id="UPA00038">
    <property type="reaction ID" value="UER00491"/>
</dbReference>
<dbReference type="GO" id="GO:0000271">
    <property type="term" value="P:polysaccharide biosynthetic process"/>
    <property type="evidence" value="ECO:0007669"/>
    <property type="project" value="InterPro"/>
</dbReference>
<dbReference type="GO" id="GO:0006065">
    <property type="term" value="P:UDP-glucuronate biosynthetic process"/>
    <property type="evidence" value="ECO:0007669"/>
    <property type="project" value="UniProtKB-UniPathway"/>
</dbReference>
<gene>
    <name evidence="12" type="ORF">DI626_11270</name>
</gene>
<dbReference type="Pfam" id="PF03720">
    <property type="entry name" value="UDPG_MGDP_dh_C"/>
    <property type="match status" value="1"/>
</dbReference>
<dbReference type="InterPro" id="IPR014026">
    <property type="entry name" value="UDP-Glc/GDP-Man_DH_dimer"/>
</dbReference>
<dbReference type="SMART" id="SM00984">
    <property type="entry name" value="UDPG_MGDP_dh_C"/>
    <property type="match status" value="1"/>
</dbReference>
<dbReference type="SUPFAM" id="SSF48179">
    <property type="entry name" value="6-phosphogluconate dehydrogenase C-terminal domain-like"/>
    <property type="match status" value="1"/>
</dbReference>
<dbReference type="InterPro" id="IPR036291">
    <property type="entry name" value="NAD(P)-bd_dom_sf"/>
</dbReference>
<dbReference type="Proteomes" id="UP000249557">
    <property type="component" value="Unassembled WGS sequence"/>
</dbReference>
<comment type="caution">
    <text evidence="12">The sequence shown here is derived from an EMBL/GenBank/DDBJ whole genome shotgun (WGS) entry which is preliminary data.</text>
</comment>
<dbReference type="InterPro" id="IPR001732">
    <property type="entry name" value="UDP-Glc/GDP-Man_DH_N"/>
</dbReference>
<dbReference type="InterPro" id="IPR014027">
    <property type="entry name" value="UDP-Glc/GDP-Man_DH_C"/>
</dbReference>
<feature type="binding site" evidence="9">
    <location>
        <position position="273"/>
    </location>
    <ligand>
        <name>substrate</name>
    </ligand>
</feature>
<evidence type="ECO:0000313" key="12">
    <source>
        <dbReference type="EMBL" id="PZO80307.1"/>
    </source>
</evidence>
<dbReference type="EMBL" id="QFNK01000330">
    <property type="protein sequence ID" value="PZO80307.1"/>
    <property type="molecule type" value="Genomic_DNA"/>
</dbReference>
<evidence type="ECO:0000256" key="2">
    <source>
        <dbReference type="ARBA" id="ARBA00006601"/>
    </source>
</evidence>
<evidence type="ECO:0000313" key="13">
    <source>
        <dbReference type="Proteomes" id="UP000249557"/>
    </source>
</evidence>
<evidence type="ECO:0000256" key="1">
    <source>
        <dbReference type="ARBA" id="ARBA00004701"/>
    </source>
</evidence>
<comment type="pathway">
    <text evidence="1">Nucleotide-sugar biosynthesis; UDP-alpha-D-glucuronate biosynthesis; UDP-alpha-D-glucuronate from UDP-alpha-D-glucose: step 1/1.</text>
</comment>
<evidence type="ECO:0000256" key="8">
    <source>
        <dbReference type="PIRSR" id="PIRSR500134-1"/>
    </source>
</evidence>
<dbReference type="SUPFAM" id="SSF51735">
    <property type="entry name" value="NAD(P)-binding Rossmann-fold domains"/>
    <property type="match status" value="1"/>
</dbReference>
<sequence>DDLVAKQVNAGRLTFTTNLGDAIKGAEAVFIAVGTPSRRGDGQADLTFVYEAAREIVRAVSEYTVIVTKSTVPVGTAREIEKIVREEGKQDLIDVCSNPEFLREGAAINDFMRPDRVVIGASSERAADVMRALYRPLYINETPIVVTSPETSEIIKYAANAFLATKISFINEIANLCEAAGANVQHVAKAIGMDGRIGGKFLHAGPGYGGSCFPKDTLALTQTGRNLGVPQRIVEAVVQVNADRQKQMAEKVIAACGGSVQGKKIGVLGIAFKPNTDDVRDAPSLVIIPALQEQGAKIVANDPIAQEQAEKILSNLEWTSDPYEAAKDADALVIITEWNEYRALDLKRIADTMKAKRIIDLRNVYKVEDIEKHGFHYVSIGRPDILPNEDAQKLRAI</sequence>
<dbReference type="SUPFAM" id="SSF52413">
    <property type="entry name" value="UDP-glucose/GDP-mannose dehydrogenase C-terminal domain"/>
    <property type="match status" value="1"/>
</dbReference>
<evidence type="ECO:0000256" key="7">
    <source>
        <dbReference type="ARBA" id="ARBA00047473"/>
    </source>
</evidence>
<feature type="non-terminal residue" evidence="12">
    <location>
        <position position="1"/>
    </location>
</feature>
<dbReference type="Pfam" id="PF00984">
    <property type="entry name" value="UDPG_MGDP_dh"/>
    <property type="match status" value="1"/>
</dbReference>
<feature type="binding site" evidence="9">
    <location>
        <position position="156"/>
    </location>
    <ligand>
        <name>substrate</name>
    </ligand>
</feature>
<comment type="catalytic activity">
    <reaction evidence="7">
        <text>UDP-alpha-D-glucose + 2 NAD(+) + H2O = UDP-alpha-D-glucuronate + 2 NADH + 3 H(+)</text>
        <dbReference type="Rhea" id="RHEA:23596"/>
        <dbReference type="ChEBI" id="CHEBI:15377"/>
        <dbReference type="ChEBI" id="CHEBI:15378"/>
        <dbReference type="ChEBI" id="CHEBI:57540"/>
        <dbReference type="ChEBI" id="CHEBI:57945"/>
        <dbReference type="ChEBI" id="CHEBI:58052"/>
        <dbReference type="ChEBI" id="CHEBI:58885"/>
        <dbReference type="EC" id="1.1.1.22"/>
    </reaction>
</comment>
<evidence type="ECO:0000256" key="6">
    <source>
        <dbReference type="ARBA" id="ARBA00023027"/>
    </source>
</evidence>
<dbReference type="GO" id="GO:0003979">
    <property type="term" value="F:UDP-glucose 6-dehydrogenase activity"/>
    <property type="evidence" value="ECO:0007669"/>
    <property type="project" value="UniProtKB-EC"/>
</dbReference>
<feature type="binding site" evidence="9">
    <location>
        <begin position="201"/>
        <end position="205"/>
    </location>
    <ligand>
        <name>substrate</name>
    </ligand>
</feature>
<dbReference type="NCBIfam" id="TIGR03026">
    <property type="entry name" value="NDP-sugDHase"/>
    <property type="match status" value="1"/>
</dbReference>
<comment type="similarity">
    <text evidence="2">Belongs to the UDP-glucose/GDP-mannose dehydrogenase family.</text>
</comment>
<feature type="binding site" evidence="10">
    <location>
        <position position="215"/>
    </location>
    <ligand>
        <name>NAD(+)</name>
        <dbReference type="ChEBI" id="CHEBI:57540"/>
    </ligand>
</feature>
<feature type="domain" description="UDP-glucose/GDP-mannose dehydrogenase C-terminal" evidence="11">
    <location>
        <begin position="266"/>
        <end position="367"/>
    </location>
</feature>
<accession>A0A2W4ZG22</accession>
<evidence type="ECO:0000256" key="4">
    <source>
        <dbReference type="ARBA" id="ARBA00015132"/>
    </source>
</evidence>
<evidence type="ECO:0000256" key="5">
    <source>
        <dbReference type="ARBA" id="ARBA00023002"/>
    </source>
</evidence>
<dbReference type="PANTHER" id="PTHR43750:SF3">
    <property type="entry name" value="UDP-GLUCOSE 6-DEHYDROGENASE TUAD"/>
    <property type="match status" value="1"/>
</dbReference>
<dbReference type="InterPro" id="IPR028357">
    <property type="entry name" value="UDPglc_DH_bac"/>
</dbReference>
<feature type="binding site" evidence="10">
    <location>
        <position position="35"/>
    </location>
    <ligand>
        <name>NAD(+)</name>
        <dbReference type="ChEBI" id="CHEBI:57540"/>
    </ligand>
</feature>
<evidence type="ECO:0000256" key="10">
    <source>
        <dbReference type="PIRSR" id="PIRSR500134-3"/>
    </source>
</evidence>
<feature type="binding site" evidence="10">
    <location>
        <position position="71"/>
    </location>
    <ligand>
        <name>NAD(+)</name>
        <dbReference type="ChEBI" id="CHEBI:57540"/>
    </ligand>
</feature>
<dbReference type="PIRSF" id="PIRSF500134">
    <property type="entry name" value="UDPglc_DH_bac"/>
    <property type="match status" value="1"/>
</dbReference>
<proteinExistence type="inferred from homology"/>
<dbReference type="Gene3D" id="1.20.5.100">
    <property type="entry name" value="Cytochrome c1, transmembrane anchor, C-terminal"/>
    <property type="match status" value="1"/>
</dbReference>
<evidence type="ECO:0000256" key="3">
    <source>
        <dbReference type="ARBA" id="ARBA00012954"/>
    </source>
</evidence>
<feature type="binding site" evidence="9">
    <location>
        <begin position="101"/>
        <end position="104"/>
    </location>
    <ligand>
        <name>substrate</name>
    </ligand>
</feature>
<feature type="binding site" evidence="10">
    <location>
        <position position="280"/>
    </location>
    <ligand>
        <name>NAD(+)</name>
        <dbReference type="ChEBI" id="CHEBI:57540"/>
    </ligand>
</feature>
<organism evidence="12 13">
    <name type="scientific">Micavibrio aeruginosavorus</name>
    <dbReference type="NCBI Taxonomy" id="349221"/>
    <lineage>
        <taxon>Bacteria</taxon>
        <taxon>Pseudomonadati</taxon>
        <taxon>Bdellovibrionota</taxon>
        <taxon>Bdellovibrionia</taxon>
        <taxon>Bdellovibrionales</taxon>
        <taxon>Pseudobdellovibrionaceae</taxon>
        <taxon>Micavibrio</taxon>
    </lineage>
</organism>
<dbReference type="InterPro" id="IPR017476">
    <property type="entry name" value="UDP-Glc/GDP-Man"/>
</dbReference>